<protein>
    <submittedName>
        <fullName evidence="2">Uncharacterized protein</fullName>
    </submittedName>
</protein>
<feature type="compositionally biased region" description="Low complexity" evidence="1">
    <location>
        <begin position="111"/>
        <end position="122"/>
    </location>
</feature>
<sequence>MNQKVLEAFQQKRVNLRSMRKIDMTSWLGSSSNAKPVKVMLRILRRVSTWLKDDVSIPPEAEDALEVLGWAGKLFVCEELEFLEKNQSPMNKFGHKDVERLKPATSEPCENSNGNGAGSTSSQVLKTKKSNKGVDEFKKVRFGMGEGECECESKVKVGSGKYQVCVGKVPQIPIMN</sequence>
<gene>
    <name evidence="2" type="ORF">FSB_LOCUS33030</name>
</gene>
<evidence type="ECO:0000313" key="2">
    <source>
        <dbReference type="EMBL" id="SPD05148.1"/>
    </source>
</evidence>
<dbReference type="EMBL" id="OIVN01002624">
    <property type="protein sequence ID" value="SPD05148.1"/>
    <property type="molecule type" value="Genomic_DNA"/>
</dbReference>
<reference evidence="2" key="1">
    <citation type="submission" date="2018-02" db="EMBL/GenBank/DDBJ databases">
        <authorList>
            <person name="Cohen D.B."/>
            <person name="Kent A.D."/>
        </authorList>
    </citation>
    <scope>NUCLEOTIDE SEQUENCE</scope>
</reference>
<feature type="region of interest" description="Disordered" evidence="1">
    <location>
        <begin position="104"/>
        <end position="128"/>
    </location>
</feature>
<name>A0A2N9H021_FAGSY</name>
<evidence type="ECO:0000256" key="1">
    <source>
        <dbReference type="SAM" id="MobiDB-lite"/>
    </source>
</evidence>
<organism evidence="2">
    <name type="scientific">Fagus sylvatica</name>
    <name type="common">Beechnut</name>
    <dbReference type="NCBI Taxonomy" id="28930"/>
    <lineage>
        <taxon>Eukaryota</taxon>
        <taxon>Viridiplantae</taxon>
        <taxon>Streptophyta</taxon>
        <taxon>Embryophyta</taxon>
        <taxon>Tracheophyta</taxon>
        <taxon>Spermatophyta</taxon>
        <taxon>Magnoliopsida</taxon>
        <taxon>eudicotyledons</taxon>
        <taxon>Gunneridae</taxon>
        <taxon>Pentapetalae</taxon>
        <taxon>rosids</taxon>
        <taxon>fabids</taxon>
        <taxon>Fagales</taxon>
        <taxon>Fagaceae</taxon>
        <taxon>Fagus</taxon>
    </lineage>
</organism>
<accession>A0A2N9H021</accession>
<proteinExistence type="predicted"/>
<dbReference type="AlphaFoldDB" id="A0A2N9H021"/>